<keyword evidence="4" id="KW-1185">Reference proteome</keyword>
<evidence type="ECO:0000256" key="2">
    <source>
        <dbReference type="SAM" id="MobiDB-lite"/>
    </source>
</evidence>
<dbReference type="eggNOG" id="ENOG502RQQE">
    <property type="taxonomic scope" value="Eukaryota"/>
</dbReference>
<feature type="compositionally biased region" description="Polar residues" evidence="2">
    <location>
        <begin position="120"/>
        <end position="130"/>
    </location>
</feature>
<dbReference type="AlphaFoldDB" id="S3C7Q8"/>
<feature type="compositionally biased region" description="Polar residues" evidence="2">
    <location>
        <begin position="320"/>
        <end position="330"/>
    </location>
</feature>
<name>S3C7Q8_OPHP1</name>
<dbReference type="HOGENOM" id="CLU_412250_0_0_1"/>
<gene>
    <name evidence="3" type="ORF">F503_06124</name>
</gene>
<feature type="region of interest" description="Disordered" evidence="2">
    <location>
        <begin position="520"/>
        <end position="541"/>
    </location>
</feature>
<keyword evidence="1" id="KW-0175">Coiled coil</keyword>
<dbReference type="EMBL" id="KE148184">
    <property type="protein sequence ID" value="EPE02208.1"/>
    <property type="molecule type" value="Genomic_DNA"/>
</dbReference>
<feature type="region of interest" description="Disordered" evidence="2">
    <location>
        <begin position="275"/>
        <end position="303"/>
    </location>
</feature>
<feature type="compositionally biased region" description="Polar residues" evidence="2">
    <location>
        <begin position="72"/>
        <end position="111"/>
    </location>
</feature>
<dbReference type="OrthoDB" id="10691235at2759"/>
<evidence type="ECO:0000313" key="3">
    <source>
        <dbReference type="EMBL" id="EPE02208.1"/>
    </source>
</evidence>
<feature type="compositionally biased region" description="Pro residues" evidence="2">
    <location>
        <begin position="1"/>
        <end position="15"/>
    </location>
</feature>
<feature type="compositionally biased region" description="Low complexity" evidence="2">
    <location>
        <begin position="38"/>
        <end position="51"/>
    </location>
</feature>
<feature type="region of interest" description="Disordered" evidence="2">
    <location>
        <begin position="38"/>
        <end position="162"/>
    </location>
</feature>
<dbReference type="Proteomes" id="UP000016923">
    <property type="component" value="Unassembled WGS sequence"/>
</dbReference>
<feature type="compositionally biased region" description="Polar residues" evidence="2">
    <location>
        <begin position="338"/>
        <end position="358"/>
    </location>
</feature>
<organism evidence="3 4">
    <name type="scientific">Ophiostoma piceae (strain UAMH 11346)</name>
    <name type="common">Sap stain fungus</name>
    <dbReference type="NCBI Taxonomy" id="1262450"/>
    <lineage>
        <taxon>Eukaryota</taxon>
        <taxon>Fungi</taxon>
        <taxon>Dikarya</taxon>
        <taxon>Ascomycota</taxon>
        <taxon>Pezizomycotina</taxon>
        <taxon>Sordariomycetes</taxon>
        <taxon>Sordariomycetidae</taxon>
        <taxon>Ophiostomatales</taxon>
        <taxon>Ophiostomataceae</taxon>
        <taxon>Ophiostoma</taxon>
    </lineage>
</organism>
<feature type="region of interest" description="Disordered" evidence="2">
    <location>
        <begin position="1"/>
        <end position="25"/>
    </location>
</feature>
<dbReference type="VEuPathDB" id="FungiDB:F503_06124"/>
<protein>
    <submittedName>
        <fullName evidence="3">Uncharacterized protein</fullName>
    </submittedName>
</protein>
<evidence type="ECO:0000313" key="4">
    <source>
        <dbReference type="Proteomes" id="UP000016923"/>
    </source>
</evidence>
<accession>S3C7Q8</accession>
<sequence length="666" mass="73092">MPRPPEPGCKPPSSPPTGCFVDAASGFPDEASELMVTTRSMTSMDSSSIMSDEYETSKTFGPLMPQPVGKSDSLSESTSLILQPSSSPHDDSLSATSFQSPQTTQQHTASSGGMPHHDASQQAKNESILTASADAGVDADSRSSDLSGSFTDSCSNSKDAEVGRKPRINRFLSSTSGRLVPVEGVIGSVHEHIRPNAETILLFSFTPITGTGRYHKQSSRSSLIGSLENVPVDKGPPAASQKSIKLRRRRCVDVRALTFDDWRPCTDSQAKCHQEESFQATQTKDSSDTALLETGSRPDAKTTADRRRFDFLVSRLQQKLSERSQGSFSGSIKAPSISEASRQVSHAGSAHSNKPPSRNTREPSLTPGHVGSKGSSSNDLLGAEDKAHANNEYQDQPQLEAPFHAQQQSAPSPHQPFPAQFQGNIVQSADCLPHPFPFLMQQLPQYPGPWNSHNDQALSLGQPTFPTTAYYNGYPSPSPQPPIAAWPHAPGAPSHFGTYHYVGHPQETVPCLPLPHYKPPFSVPTQSNPPRSPKKSRSRGHIPFIPLNAIDQQKIEEHIEFLKATVPSFAMVSKRRQRQRWLRENTNLENQQRRQQEDIEKSMHNHLPMPPQPVNCWDPQVYQQLQQQYYHHGYIPAVTASQASMHGPPPLSNPLSYANIPWSNLQ</sequence>
<feature type="compositionally biased region" description="Polar residues" evidence="2">
    <location>
        <begin position="144"/>
        <end position="157"/>
    </location>
</feature>
<evidence type="ECO:0000256" key="1">
    <source>
        <dbReference type="SAM" id="Coils"/>
    </source>
</evidence>
<proteinExistence type="predicted"/>
<feature type="coiled-coil region" evidence="1">
    <location>
        <begin position="571"/>
        <end position="605"/>
    </location>
</feature>
<reference evidence="3 4" key="1">
    <citation type="journal article" date="2013" name="BMC Genomics">
        <title>The genome and transcriptome of the pine saprophyte Ophiostoma piceae, and a comparison with the bark beetle-associated pine pathogen Grosmannia clavigera.</title>
        <authorList>
            <person name="Haridas S."/>
            <person name="Wang Y."/>
            <person name="Lim L."/>
            <person name="Massoumi Alamouti S."/>
            <person name="Jackman S."/>
            <person name="Docking R."/>
            <person name="Robertson G."/>
            <person name="Birol I."/>
            <person name="Bohlmann J."/>
            <person name="Breuil C."/>
        </authorList>
    </citation>
    <scope>NUCLEOTIDE SEQUENCE [LARGE SCALE GENOMIC DNA]</scope>
    <source>
        <strain evidence="3 4">UAMH 11346</strain>
    </source>
</reference>
<feature type="region of interest" description="Disordered" evidence="2">
    <location>
        <begin position="320"/>
        <end position="382"/>
    </location>
</feature>